<dbReference type="Pfam" id="PF00389">
    <property type="entry name" value="2-Hacid_dh"/>
    <property type="match status" value="1"/>
</dbReference>
<dbReference type="InterPro" id="IPR029752">
    <property type="entry name" value="D-isomer_DH_CS1"/>
</dbReference>
<dbReference type="Pfam" id="PF19304">
    <property type="entry name" value="PGDH_inter"/>
    <property type="match status" value="1"/>
</dbReference>
<dbReference type="UniPathway" id="UPA00135">
    <property type="reaction ID" value="UER00196"/>
</dbReference>
<dbReference type="InterPro" id="IPR006139">
    <property type="entry name" value="D-isomer_2_OHA_DH_cat_dom"/>
</dbReference>
<dbReference type="Gene3D" id="3.30.1330.90">
    <property type="entry name" value="D-3-phosphoglycerate dehydrogenase, domain 3"/>
    <property type="match status" value="1"/>
</dbReference>
<protein>
    <recommendedName>
        <fullName evidence="4 10">D-3-phosphoglycerate dehydrogenase</fullName>
        <ecNumber evidence="3 10">1.1.1.95</ecNumber>
    </recommendedName>
</protein>
<feature type="domain" description="ACT" evidence="11">
    <location>
        <begin position="454"/>
        <end position="528"/>
    </location>
</feature>
<dbReference type="SUPFAM" id="SSF51735">
    <property type="entry name" value="NAD(P)-binding Rossmann-fold domains"/>
    <property type="match status" value="1"/>
</dbReference>
<dbReference type="InterPro" id="IPR036291">
    <property type="entry name" value="NAD(P)-bd_dom_sf"/>
</dbReference>
<comment type="caution">
    <text evidence="12">The sequence shown here is derived from an EMBL/GenBank/DDBJ whole genome shotgun (WGS) entry which is preliminary data.</text>
</comment>
<evidence type="ECO:0000256" key="2">
    <source>
        <dbReference type="ARBA" id="ARBA00005854"/>
    </source>
</evidence>
<dbReference type="SUPFAM" id="SSF52283">
    <property type="entry name" value="Formate/glycerate dehydrogenase catalytic domain-like"/>
    <property type="match status" value="1"/>
</dbReference>
<dbReference type="CDD" id="cd12173">
    <property type="entry name" value="PGDH_4"/>
    <property type="match status" value="1"/>
</dbReference>
<reference evidence="12" key="1">
    <citation type="journal article" date="2020" name="mSystems">
        <title>Genome- and Community-Level Interaction Insights into Carbon Utilization and Element Cycling Functions of Hydrothermarchaeota in Hydrothermal Sediment.</title>
        <authorList>
            <person name="Zhou Z."/>
            <person name="Liu Y."/>
            <person name="Xu W."/>
            <person name="Pan J."/>
            <person name="Luo Z.H."/>
            <person name="Li M."/>
        </authorList>
    </citation>
    <scope>NUCLEOTIDE SEQUENCE [LARGE SCALE GENOMIC DNA]</scope>
    <source>
        <strain evidence="12">SpSt-97</strain>
    </source>
</reference>
<dbReference type="Gene3D" id="3.30.70.260">
    <property type="match status" value="1"/>
</dbReference>
<keyword evidence="5 10" id="KW-0028">Amino-acid biosynthesis</keyword>
<dbReference type="PROSITE" id="PS00670">
    <property type="entry name" value="D_2_HYDROXYACID_DH_2"/>
    <property type="match status" value="1"/>
</dbReference>
<dbReference type="PROSITE" id="PS00671">
    <property type="entry name" value="D_2_HYDROXYACID_DH_3"/>
    <property type="match status" value="1"/>
</dbReference>
<dbReference type="FunFam" id="3.30.1330.90:FF:000003">
    <property type="entry name" value="D-3-phosphoglycerate dehydrogenase"/>
    <property type="match status" value="1"/>
</dbReference>
<dbReference type="InterPro" id="IPR045626">
    <property type="entry name" value="PGDH_ASB_dom"/>
</dbReference>
<evidence type="ECO:0000256" key="6">
    <source>
        <dbReference type="ARBA" id="ARBA00023002"/>
    </source>
</evidence>
<name>A0A7C3YNB5_9EURY</name>
<dbReference type="PANTHER" id="PTHR42789">
    <property type="entry name" value="D-ISOMER SPECIFIC 2-HYDROXYACID DEHYDROGENASE FAMILY PROTEIN (AFU_ORTHOLOGUE AFUA_6G10090)"/>
    <property type="match status" value="1"/>
</dbReference>
<dbReference type="EC" id="1.1.1.95" evidence="3 10"/>
<dbReference type="PANTHER" id="PTHR42789:SF1">
    <property type="entry name" value="D-ISOMER SPECIFIC 2-HYDROXYACID DEHYDROGENASE FAMILY PROTEIN (AFU_ORTHOLOGUE AFUA_6G10090)"/>
    <property type="match status" value="1"/>
</dbReference>
<comment type="similarity">
    <text evidence="2 10">Belongs to the D-isomer specific 2-hydroxyacid dehydrogenase family.</text>
</comment>
<evidence type="ECO:0000256" key="4">
    <source>
        <dbReference type="ARBA" id="ARBA00021582"/>
    </source>
</evidence>
<comment type="pathway">
    <text evidence="1 10">Amino-acid biosynthesis; L-serine biosynthesis; L-serine from 3-phospho-D-glycerate: step 1/3.</text>
</comment>
<evidence type="ECO:0000256" key="10">
    <source>
        <dbReference type="RuleBase" id="RU363003"/>
    </source>
</evidence>
<dbReference type="InterPro" id="IPR050857">
    <property type="entry name" value="D-2-hydroxyacid_DH"/>
</dbReference>
<dbReference type="GO" id="GO:0051287">
    <property type="term" value="F:NAD binding"/>
    <property type="evidence" value="ECO:0007669"/>
    <property type="project" value="UniProtKB-UniRule"/>
</dbReference>
<evidence type="ECO:0000256" key="7">
    <source>
        <dbReference type="ARBA" id="ARBA00023027"/>
    </source>
</evidence>
<gene>
    <name evidence="12" type="ORF">ENX77_02905</name>
</gene>
<evidence type="ECO:0000256" key="3">
    <source>
        <dbReference type="ARBA" id="ARBA00013143"/>
    </source>
</evidence>
<organism evidence="12">
    <name type="scientific">Geoglobus ahangari</name>
    <dbReference type="NCBI Taxonomy" id="113653"/>
    <lineage>
        <taxon>Archaea</taxon>
        <taxon>Methanobacteriati</taxon>
        <taxon>Methanobacteriota</taxon>
        <taxon>Archaeoglobi</taxon>
        <taxon>Archaeoglobales</taxon>
        <taxon>Archaeoglobaceae</taxon>
        <taxon>Geoglobus</taxon>
    </lineage>
</organism>
<comment type="catalytic activity">
    <reaction evidence="9 10">
        <text>(2R)-3-phosphoglycerate + NAD(+) = 3-phosphooxypyruvate + NADH + H(+)</text>
        <dbReference type="Rhea" id="RHEA:12641"/>
        <dbReference type="ChEBI" id="CHEBI:15378"/>
        <dbReference type="ChEBI" id="CHEBI:18110"/>
        <dbReference type="ChEBI" id="CHEBI:57540"/>
        <dbReference type="ChEBI" id="CHEBI:57945"/>
        <dbReference type="ChEBI" id="CHEBI:58272"/>
        <dbReference type="EC" id="1.1.1.95"/>
    </reaction>
</comment>
<accession>A0A7C3YNB5</accession>
<dbReference type="PROSITE" id="PS51671">
    <property type="entry name" value="ACT"/>
    <property type="match status" value="1"/>
</dbReference>
<evidence type="ECO:0000256" key="1">
    <source>
        <dbReference type="ARBA" id="ARBA00005216"/>
    </source>
</evidence>
<keyword evidence="8 10" id="KW-0718">Serine biosynthesis</keyword>
<dbReference type="Gene3D" id="3.40.50.720">
    <property type="entry name" value="NAD(P)-binding Rossmann-like Domain"/>
    <property type="match status" value="2"/>
</dbReference>
<evidence type="ECO:0000256" key="8">
    <source>
        <dbReference type="ARBA" id="ARBA00023299"/>
    </source>
</evidence>
<dbReference type="EMBL" id="DTPI01000021">
    <property type="protein sequence ID" value="HGE66066.1"/>
    <property type="molecule type" value="Genomic_DNA"/>
</dbReference>
<dbReference type="InterPro" id="IPR006140">
    <property type="entry name" value="D-isomer_DH_NAD-bd"/>
</dbReference>
<evidence type="ECO:0000256" key="9">
    <source>
        <dbReference type="ARBA" id="ARBA00048731"/>
    </source>
</evidence>
<evidence type="ECO:0000256" key="5">
    <source>
        <dbReference type="ARBA" id="ARBA00022605"/>
    </source>
</evidence>
<dbReference type="FunFam" id="3.40.50.720:FF:000021">
    <property type="entry name" value="D-3-phosphoglycerate dehydrogenase"/>
    <property type="match status" value="1"/>
</dbReference>
<dbReference type="Pfam" id="PF01842">
    <property type="entry name" value="ACT"/>
    <property type="match status" value="1"/>
</dbReference>
<dbReference type="SUPFAM" id="SSF55021">
    <property type="entry name" value="ACT-like"/>
    <property type="match status" value="1"/>
</dbReference>
<keyword evidence="7 10" id="KW-0520">NAD</keyword>
<keyword evidence="6 10" id="KW-0560">Oxidoreductase</keyword>
<dbReference type="NCBIfam" id="TIGR01327">
    <property type="entry name" value="PGDH"/>
    <property type="match status" value="1"/>
</dbReference>
<dbReference type="InterPro" id="IPR006236">
    <property type="entry name" value="PGDH"/>
</dbReference>
<evidence type="ECO:0000259" key="11">
    <source>
        <dbReference type="PROSITE" id="PS51671"/>
    </source>
</evidence>
<sequence>MRVLVASNIAQDAIELMRKEGLEVDVREGISEEELEKIIENYDALIVRSSPKVTRKIIEKGKNLKIIGRAGVGVDNIDVEAATQHGIVVINAPGGNTISTAELTIGMIIAAARKIPQADRSVKDGKWERKKFVGIELRGKTLGIIGLGRIGYEVAKRAKAFDMNVIAYDPYISEERAREIGVKLVSFDKLIENSDIITIHVPKTKETENMISEKEFERMKDGVIIINCARGGIVNEQALVKAIKSGKVYAAALDVYSKEPPDKDSELLKLENVITTPHIGASTREAQKNVGLIIAEDIINMYRGYPVKNAVNLPSLRLEDFEYLMPYLKLAEKMGKIAAARLEGNFEKVKITCRGKLATKNTNYISRAVLKGLLEYILGPNINLVSAMAIAKERGIEVEESKSEKTDSYESILEVEVKGKEKSIYLAGTSFGKEDYRIIKIDKYKMDFVPKGHCIISLHEDKPGVIGRVGTLFGKNNINIAGMIVGRYGDKPGGVQLMFLLVDDPPTEEVLKQMTKLDGIIDATYIYL</sequence>
<dbReference type="SUPFAM" id="SSF143548">
    <property type="entry name" value="Serine metabolism enzymes domain"/>
    <property type="match status" value="1"/>
</dbReference>
<dbReference type="GO" id="GO:0006564">
    <property type="term" value="P:L-serine biosynthetic process"/>
    <property type="evidence" value="ECO:0007669"/>
    <property type="project" value="UniProtKB-UniRule"/>
</dbReference>
<dbReference type="CDD" id="cd04902">
    <property type="entry name" value="ACT_3PGDH-xct"/>
    <property type="match status" value="1"/>
</dbReference>
<dbReference type="InterPro" id="IPR045865">
    <property type="entry name" value="ACT-like_dom_sf"/>
</dbReference>
<dbReference type="Pfam" id="PF02826">
    <property type="entry name" value="2-Hacid_dh_C"/>
    <property type="match status" value="1"/>
</dbReference>
<dbReference type="InterPro" id="IPR002912">
    <property type="entry name" value="ACT_dom"/>
</dbReference>
<dbReference type="InterPro" id="IPR029009">
    <property type="entry name" value="ASB_dom_sf"/>
</dbReference>
<proteinExistence type="inferred from homology"/>
<dbReference type="GO" id="GO:0004617">
    <property type="term" value="F:phosphoglycerate dehydrogenase activity"/>
    <property type="evidence" value="ECO:0007669"/>
    <property type="project" value="UniProtKB-UniRule"/>
</dbReference>
<dbReference type="AlphaFoldDB" id="A0A7C3YNB5"/>
<dbReference type="InterPro" id="IPR029753">
    <property type="entry name" value="D-isomer_DH_CS"/>
</dbReference>
<dbReference type="PROSITE" id="PS00065">
    <property type="entry name" value="D_2_HYDROXYACID_DH_1"/>
    <property type="match status" value="1"/>
</dbReference>
<evidence type="ECO:0000313" key="12">
    <source>
        <dbReference type="EMBL" id="HGE66066.1"/>
    </source>
</evidence>